<dbReference type="EMBL" id="OZ021735">
    <property type="protein sequence ID" value="CAK9309639.1"/>
    <property type="molecule type" value="Genomic_DNA"/>
</dbReference>
<keyword evidence="3" id="KW-1185">Reference proteome</keyword>
<gene>
    <name evidence="2" type="ORF">CITCOLO1_LOCUS1222</name>
</gene>
<dbReference type="PANTHER" id="PTHR48222">
    <property type="entry name" value="PROTEINASE INHIBITOR, PROPEPTIDE"/>
    <property type="match status" value="1"/>
</dbReference>
<proteinExistence type="predicted"/>
<protein>
    <recommendedName>
        <fullName evidence="1">Inhibitor I9 domain-containing protein</fullName>
    </recommendedName>
</protein>
<organism evidence="2 3">
    <name type="scientific">Citrullus colocynthis</name>
    <name type="common">colocynth</name>
    <dbReference type="NCBI Taxonomy" id="252529"/>
    <lineage>
        <taxon>Eukaryota</taxon>
        <taxon>Viridiplantae</taxon>
        <taxon>Streptophyta</taxon>
        <taxon>Embryophyta</taxon>
        <taxon>Tracheophyta</taxon>
        <taxon>Spermatophyta</taxon>
        <taxon>Magnoliopsida</taxon>
        <taxon>eudicotyledons</taxon>
        <taxon>Gunneridae</taxon>
        <taxon>Pentapetalae</taxon>
        <taxon>rosids</taxon>
        <taxon>fabids</taxon>
        <taxon>Cucurbitales</taxon>
        <taxon>Cucurbitaceae</taxon>
        <taxon>Benincaseae</taxon>
        <taxon>Citrullus</taxon>
    </lineage>
</organism>
<dbReference type="Gene3D" id="3.30.70.80">
    <property type="entry name" value="Peptidase S8 propeptide/proteinase inhibitor I9"/>
    <property type="match status" value="1"/>
</dbReference>
<dbReference type="InterPro" id="IPR037045">
    <property type="entry name" value="S8pro/Inhibitor_I9_sf"/>
</dbReference>
<evidence type="ECO:0000259" key="1">
    <source>
        <dbReference type="Pfam" id="PF05922"/>
    </source>
</evidence>
<dbReference type="PANTHER" id="PTHR48222:SF4">
    <property type="entry name" value="PROTEINASE INHIBITOR, PROPEPTIDE"/>
    <property type="match status" value="1"/>
</dbReference>
<dbReference type="Pfam" id="PF05922">
    <property type="entry name" value="Inhibitor_I9"/>
    <property type="match status" value="1"/>
</dbReference>
<sequence>MLGVIKAVHRSELTLSNSESKSEIQLLIEAEQPEAVDAREEEASFSLAHSSSSAMSGQSTAVHVVYTERPHNEEPEAYHIRTLASVLGSEEAAREALVYSYKNAASGFSARLTPDQVAEITKRPGVLQVVQSGNNKLHSGGGGAARLH</sequence>
<reference evidence="2 3" key="1">
    <citation type="submission" date="2024-03" db="EMBL/GenBank/DDBJ databases">
        <authorList>
            <person name="Gkanogiannis A."/>
            <person name="Becerra Lopez-Lavalle L."/>
        </authorList>
    </citation>
    <scope>NUCLEOTIDE SEQUENCE [LARGE SCALE GENOMIC DNA]</scope>
</reference>
<evidence type="ECO:0000313" key="3">
    <source>
        <dbReference type="Proteomes" id="UP001642487"/>
    </source>
</evidence>
<feature type="domain" description="Inhibitor I9" evidence="1">
    <location>
        <begin position="72"/>
        <end position="138"/>
    </location>
</feature>
<name>A0ABP0XNZ8_9ROSI</name>
<dbReference type="Proteomes" id="UP001642487">
    <property type="component" value="Chromosome 1"/>
</dbReference>
<accession>A0ABP0XNZ8</accession>
<evidence type="ECO:0000313" key="2">
    <source>
        <dbReference type="EMBL" id="CAK9309639.1"/>
    </source>
</evidence>
<dbReference type="InterPro" id="IPR010259">
    <property type="entry name" value="S8pro/Inhibitor_I9"/>
</dbReference>